<evidence type="ECO:0000313" key="1">
    <source>
        <dbReference type="EMBL" id="TYZ08625.1"/>
    </source>
</evidence>
<protein>
    <submittedName>
        <fullName evidence="1">Uncharacterized protein</fullName>
    </submittedName>
</protein>
<accession>A0A5D6V067</accession>
<organism evidence="1 2">
    <name type="scientific">Hymenobacter lutimineralis</name>
    <dbReference type="NCBI Taxonomy" id="2606448"/>
    <lineage>
        <taxon>Bacteria</taxon>
        <taxon>Pseudomonadati</taxon>
        <taxon>Bacteroidota</taxon>
        <taxon>Cytophagia</taxon>
        <taxon>Cytophagales</taxon>
        <taxon>Hymenobacteraceae</taxon>
        <taxon>Hymenobacter</taxon>
    </lineage>
</organism>
<evidence type="ECO:0000313" key="2">
    <source>
        <dbReference type="Proteomes" id="UP000322791"/>
    </source>
</evidence>
<gene>
    <name evidence="1" type="ORF">FY528_12160</name>
</gene>
<dbReference type="AlphaFoldDB" id="A0A5D6V067"/>
<dbReference type="EMBL" id="VTHL01000012">
    <property type="protein sequence ID" value="TYZ08625.1"/>
    <property type="molecule type" value="Genomic_DNA"/>
</dbReference>
<comment type="caution">
    <text evidence="1">The sequence shown here is derived from an EMBL/GenBank/DDBJ whole genome shotgun (WGS) entry which is preliminary data.</text>
</comment>
<dbReference type="Proteomes" id="UP000322791">
    <property type="component" value="Unassembled WGS sequence"/>
</dbReference>
<reference evidence="1 2" key="1">
    <citation type="submission" date="2019-08" db="EMBL/GenBank/DDBJ databases">
        <authorList>
            <person name="Seo M.-J."/>
        </authorList>
    </citation>
    <scope>NUCLEOTIDE SEQUENCE [LARGE SCALE GENOMIC DNA]</scope>
    <source>
        <strain evidence="1 2">KIGAM108</strain>
    </source>
</reference>
<name>A0A5D6V067_9BACT</name>
<sequence>MQKLSYALAAVCLACTQTEQPEEKAAAASPDSGAAALAVVRVQPDDFLDPAWFTVPRLDTFRVVYRTGEDGGFNLGTEKLRKLTPAQEGRYLQLRPRPATEQLQAPYYFYSLQENTPARQEITVLHHDGEYLFQLLRLVYNTNHQLVGQQVVAHFAADGGGISEAYGQFATPALFQITTLQTAVGAEDSVSVTTEIDSIVTFFTVAHDKFRQASQRTYQRTKTEALQK</sequence>
<keyword evidence="2" id="KW-1185">Reference proteome</keyword>
<dbReference type="RefSeq" id="WP_149071293.1">
    <property type="nucleotide sequence ID" value="NZ_VTHL01000012.1"/>
</dbReference>
<proteinExistence type="predicted"/>